<reference evidence="1 2" key="1">
    <citation type="journal article" date="2019" name="G3 (Bethesda)">
        <title>Sequencing of a Wild Apple (Malus baccata) Genome Unravels the Differences Between Cultivated and Wild Apple Species Regarding Disease Resistance and Cold Tolerance.</title>
        <authorList>
            <person name="Chen X."/>
        </authorList>
    </citation>
    <scope>NUCLEOTIDE SEQUENCE [LARGE SCALE GENOMIC DNA]</scope>
    <source>
        <strain evidence="2">cv. Shandingzi</strain>
        <tissue evidence="1">Leaves</tissue>
    </source>
</reference>
<dbReference type="AlphaFoldDB" id="A0A540MAU7"/>
<dbReference type="EMBL" id="VIEB01000305">
    <property type="protein sequence ID" value="TQD95846.1"/>
    <property type="molecule type" value="Genomic_DNA"/>
</dbReference>
<gene>
    <name evidence="1" type="ORF">C1H46_018588</name>
</gene>
<protein>
    <submittedName>
        <fullName evidence="1">Uncharacterized protein</fullName>
    </submittedName>
</protein>
<evidence type="ECO:0000313" key="1">
    <source>
        <dbReference type="EMBL" id="TQD95846.1"/>
    </source>
</evidence>
<sequence length="77" mass="8913">MCFKGMCFWLGIEQGKEISVYDTYDDPEGRRVIISFDTSREVFHGIPEPSELQRLPLGRDLDLKLIVWNESLSYGSQ</sequence>
<organism evidence="1 2">
    <name type="scientific">Malus baccata</name>
    <name type="common">Siberian crab apple</name>
    <name type="synonym">Pyrus baccata</name>
    <dbReference type="NCBI Taxonomy" id="106549"/>
    <lineage>
        <taxon>Eukaryota</taxon>
        <taxon>Viridiplantae</taxon>
        <taxon>Streptophyta</taxon>
        <taxon>Embryophyta</taxon>
        <taxon>Tracheophyta</taxon>
        <taxon>Spermatophyta</taxon>
        <taxon>Magnoliopsida</taxon>
        <taxon>eudicotyledons</taxon>
        <taxon>Gunneridae</taxon>
        <taxon>Pentapetalae</taxon>
        <taxon>rosids</taxon>
        <taxon>fabids</taxon>
        <taxon>Rosales</taxon>
        <taxon>Rosaceae</taxon>
        <taxon>Amygdaloideae</taxon>
        <taxon>Maleae</taxon>
        <taxon>Malus</taxon>
    </lineage>
</organism>
<comment type="caution">
    <text evidence="1">The sequence shown here is derived from an EMBL/GenBank/DDBJ whole genome shotgun (WGS) entry which is preliminary data.</text>
</comment>
<name>A0A540MAU7_MALBA</name>
<keyword evidence="2" id="KW-1185">Reference proteome</keyword>
<proteinExistence type="predicted"/>
<dbReference type="Proteomes" id="UP000315295">
    <property type="component" value="Unassembled WGS sequence"/>
</dbReference>
<accession>A0A540MAU7</accession>
<evidence type="ECO:0000313" key="2">
    <source>
        <dbReference type="Proteomes" id="UP000315295"/>
    </source>
</evidence>